<dbReference type="InterPro" id="IPR050668">
    <property type="entry name" value="Cytochrome_b5"/>
</dbReference>
<dbReference type="EMBL" id="JAPEVB010000002">
    <property type="protein sequence ID" value="KAJ4393674.1"/>
    <property type="molecule type" value="Genomic_DNA"/>
</dbReference>
<evidence type="ECO:0000256" key="3">
    <source>
        <dbReference type="ARBA" id="ARBA00022617"/>
    </source>
</evidence>
<evidence type="ECO:0000259" key="14">
    <source>
        <dbReference type="PROSITE" id="PS50255"/>
    </source>
</evidence>
<dbReference type="PANTHER" id="PTHR19359">
    <property type="entry name" value="CYTOCHROME B5"/>
    <property type="match status" value="1"/>
</dbReference>
<evidence type="ECO:0000256" key="2">
    <source>
        <dbReference type="ARBA" id="ARBA00022448"/>
    </source>
</evidence>
<keyword evidence="2" id="KW-0813">Transport</keyword>
<protein>
    <recommendedName>
        <fullName evidence="14">Cytochrome b5 heme-binding domain-containing protein</fullName>
    </recommendedName>
</protein>
<evidence type="ECO:0000313" key="16">
    <source>
        <dbReference type="Proteomes" id="UP001140453"/>
    </source>
</evidence>
<dbReference type="OrthoDB" id="260519at2759"/>
<keyword evidence="4 13" id="KW-0812">Transmembrane</keyword>
<comment type="caution">
    <text evidence="15">The sequence shown here is derived from an EMBL/GenBank/DDBJ whole genome shotgun (WGS) entry which is preliminary data.</text>
</comment>
<dbReference type="Gene3D" id="3.10.120.10">
    <property type="entry name" value="Cytochrome b5-like heme/steroid binding domain"/>
    <property type="match status" value="1"/>
</dbReference>
<name>A0A9W9CZL1_9PEZI</name>
<comment type="similarity">
    <text evidence="12 13">Belongs to the cytochrome b5 family.</text>
</comment>
<dbReference type="Proteomes" id="UP001140453">
    <property type="component" value="Unassembled WGS sequence"/>
</dbReference>
<evidence type="ECO:0000256" key="11">
    <source>
        <dbReference type="ARBA" id="ARBA00037877"/>
    </source>
</evidence>
<evidence type="ECO:0000256" key="1">
    <source>
        <dbReference type="ARBA" id="ARBA00004131"/>
    </source>
</evidence>
<proteinExistence type="inferred from homology"/>
<organism evidence="15 16">
    <name type="scientific">Gnomoniopsis smithogilvyi</name>
    <dbReference type="NCBI Taxonomy" id="1191159"/>
    <lineage>
        <taxon>Eukaryota</taxon>
        <taxon>Fungi</taxon>
        <taxon>Dikarya</taxon>
        <taxon>Ascomycota</taxon>
        <taxon>Pezizomycotina</taxon>
        <taxon>Sordariomycetes</taxon>
        <taxon>Sordariomycetidae</taxon>
        <taxon>Diaporthales</taxon>
        <taxon>Gnomoniaceae</taxon>
        <taxon>Gnomoniopsis</taxon>
    </lineage>
</organism>
<keyword evidence="16" id="KW-1185">Reference proteome</keyword>
<keyword evidence="6" id="KW-0256">Endoplasmic reticulum</keyword>
<keyword evidence="8" id="KW-0249">Electron transport</keyword>
<keyword evidence="3 13" id="KW-0349">Heme</keyword>
<keyword evidence="10 13" id="KW-0472">Membrane</keyword>
<evidence type="ECO:0000256" key="12">
    <source>
        <dbReference type="ARBA" id="ARBA00038168"/>
    </source>
</evidence>
<evidence type="ECO:0000256" key="13">
    <source>
        <dbReference type="RuleBase" id="RU362121"/>
    </source>
</evidence>
<accession>A0A9W9CZL1</accession>
<dbReference type="AlphaFoldDB" id="A0A9W9CZL1"/>
<dbReference type="PANTHER" id="PTHR19359:SF150">
    <property type="entry name" value="CYTOCHROME B5"/>
    <property type="match status" value="1"/>
</dbReference>
<keyword evidence="9 13" id="KW-0408">Iron</keyword>
<dbReference type="GO" id="GO:0020037">
    <property type="term" value="F:heme binding"/>
    <property type="evidence" value="ECO:0007669"/>
    <property type="project" value="UniProtKB-UniRule"/>
</dbReference>
<evidence type="ECO:0000256" key="9">
    <source>
        <dbReference type="ARBA" id="ARBA00023004"/>
    </source>
</evidence>
<evidence type="ECO:0000256" key="6">
    <source>
        <dbReference type="ARBA" id="ARBA00022824"/>
    </source>
</evidence>
<keyword evidence="7" id="KW-0492">Microsome</keyword>
<reference evidence="15" key="1">
    <citation type="submission" date="2022-10" db="EMBL/GenBank/DDBJ databases">
        <title>Tapping the CABI collections for fungal endophytes: first genome assemblies for Collariella, Neodidymelliopsis, Ascochyta clinopodiicola, Didymella pomorum, Didymosphaeria variabile, Neocosmospora piperis and Neocucurbitaria cava.</title>
        <authorList>
            <person name="Hill R."/>
        </authorList>
    </citation>
    <scope>NUCLEOTIDE SEQUENCE</scope>
    <source>
        <strain evidence="15">IMI 355082</strain>
    </source>
</reference>
<dbReference type="GO" id="GO:0005789">
    <property type="term" value="C:endoplasmic reticulum membrane"/>
    <property type="evidence" value="ECO:0007669"/>
    <property type="project" value="UniProtKB-SubCell"/>
</dbReference>
<dbReference type="SMART" id="SM01117">
    <property type="entry name" value="Cyt-b5"/>
    <property type="match status" value="1"/>
</dbReference>
<dbReference type="InterPro" id="IPR018506">
    <property type="entry name" value="Cyt_B5_heme-BS"/>
</dbReference>
<dbReference type="InterPro" id="IPR036400">
    <property type="entry name" value="Cyt_B5-like_heme/steroid_sf"/>
</dbReference>
<gene>
    <name evidence="15" type="ORF">N0V93_002889</name>
</gene>
<dbReference type="PROSITE" id="PS50255">
    <property type="entry name" value="CYTOCHROME_B5_2"/>
    <property type="match status" value="1"/>
</dbReference>
<dbReference type="GO" id="GO:0046872">
    <property type="term" value="F:metal ion binding"/>
    <property type="evidence" value="ECO:0007669"/>
    <property type="project" value="UniProtKB-UniRule"/>
</dbReference>
<keyword evidence="5 13" id="KW-0479">Metal-binding</keyword>
<dbReference type="SUPFAM" id="SSF55856">
    <property type="entry name" value="Cytochrome b5-like heme/steroid binding domain"/>
    <property type="match status" value="1"/>
</dbReference>
<keyword evidence="13" id="KW-1133">Transmembrane helix</keyword>
<dbReference type="FunFam" id="3.10.120.10:FF:000002">
    <property type="entry name" value="Cytochrome b5 type B"/>
    <property type="match status" value="1"/>
</dbReference>
<comment type="subcellular location">
    <subcellularLocation>
        <location evidence="1">Endoplasmic reticulum membrane</location>
        <topology evidence="1">Single-pass membrane protein</topology>
        <orientation evidence="1">Cytoplasmic side</orientation>
    </subcellularLocation>
    <subcellularLocation>
        <location evidence="11">Microsome membrane</location>
        <topology evidence="11">Single-pass membrane protein</topology>
        <orientation evidence="11">Cytoplasmic side</orientation>
    </subcellularLocation>
</comment>
<evidence type="ECO:0000256" key="8">
    <source>
        <dbReference type="ARBA" id="ARBA00022982"/>
    </source>
</evidence>
<evidence type="ECO:0000256" key="10">
    <source>
        <dbReference type="ARBA" id="ARBA00023136"/>
    </source>
</evidence>
<dbReference type="GO" id="GO:0016126">
    <property type="term" value="P:sterol biosynthetic process"/>
    <property type="evidence" value="ECO:0007669"/>
    <property type="project" value="TreeGrafter"/>
</dbReference>
<evidence type="ECO:0000313" key="15">
    <source>
        <dbReference type="EMBL" id="KAJ4393674.1"/>
    </source>
</evidence>
<feature type="transmembrane region" description="Helical" evidence="13">
    <location>
        <begin position="108"/>
        <end position="128"/>
    </location>
</feature>
<dbReference type="InterPro" id="IPR001199">
    <property type="entry name" value="Cyt_B5-like_heme/steroid-bd"/>
</dbReference>
<evidence type="ECO:0000256" key="5">
    <source>
        <dbReference type="ARBA" id="ARBA00022723"/>
    </source>
</evidence>
<evidence type="ECO:0000256" key="4">
    <source>
        <dbReference type="ARBA" id="ARBA00022692"/>
    </source>
</evidence>
<dbReference type="Pfam" id="PF00173">
    <property type="entry name" value="Cyt-b5"/>
    <property type="match status" value="1"/>
</dbReference>
<dbReference type="PROSITE" id="PS00191">
    <property type="entry name" value="CYTOCHROME_B5_1"/>
    <property type="match status" value="1"/>
</dbReference>
<dbReference type="PRINTS" id="PR00363">
    <property type="entry name" value="CYTOCHROMEB5"/>
</dbReference>
<sequence>MAEKEYTYQDVAEHNTKKDLFVVIHDKIYDCAKFVDEHPGGEEVLLDVAGQDATEAFEDVGHSDEARETLDQLIVGTLKRQAGDPAPKAQRTSVAPAASTGDATGLGIGVYAFVLVGGAAAYFAYNYLQAQQQTPQGA</sequence>
<evidence type="ECO:0000256" key="7">
    <source>
        <dbReference type="ARBA" id="ARBA00022848"/>
    </source>
</evidence>
<feature type="domain" description="Cytochrome b5 heme-binding" evidence="14">
    <location>
        <begin position="3"/>
        <end position="79"/>
    </location>
</feature>